<dbReference type="InterPro" id="IPR001356">
    <property type="entry name" value="HD"/>
</dbReference>
<feature type="compositionally biased region" description="Basic and acidic residues" evidence="7">
    <location>
        <begin position="121"/>
        <end position="133"/>
    </location>
</feature>
<dbReference type="InterPro" id="IPR017970">
    <property type="entry name" value="Homeobox_CS"/>
</dbReference>
<dbReference type="GO" id="GO:0000981">
    <property type="term" value="F:DNA-binding transcription factor activity, RNA polymerase II-specific"/>
    <property type="evidence" value="ECO:0007669"/>
    <property type="project" value="InterPro"/>
</dbReference>
<dbReference type="GO" id="GO:0000977">
    <property type="term" value="F:RNA polymerase II transcription regulatory region sequence-specific DNA binding"/>
    <property type="evidence" value="ECO:0007669"/>
    <property type="project" value="TreeGrafter"/>
</dbReference>
<protein>
    <recommendedName>
        <fullName evidence="8">Homeobox domain-containing protein</fullName>
    </recommendedName>
</protein>
<evidence type="ECO:0000256" key="7">
    <source>
        <dbReference type="SAM" id="MobiDB-lite"/>
    </source>
</evidence>
<dbReference type="PANTHER" id="PTHR24329:SF543">
    <property type="entry name" value="FI01017P-RELATED"/>
    <property type="match status" value="1"/>
</dbReference>
<feature type="DNA-binding region" description="Homeobox" evidence="5">
    <location>
        <begin position="148"/>
        <end position="207"/>
    </location>
</feature>
<evidence type="ECO:0000256" key="3">
    <source>
        <dbReference type="ARBA" id="ARBA00023155"/>
    </source>
</evidence>
<feature type="compositionally biased region" description="Low complexity" evidence="7">
    <location>
        <begin position="290"/>
        <end position="307"/>
    </location>
</feature>
<feature type="region of interest" description="Disordered" evidence="7">
    <location>
        <begin position="377"/>
        <end position="425"/>
    </location>
</feature>
<dbReference type="GO" id="GO:0005634">
    <property type="term" value="C:nucleus"/>
    <property type="evidence" value="ECO:0007669"/>
    <property type="project" value="UniProtKB-SubCell"/>
</dbReference>
<dbReference type="CDD" id="cd00086">
    <property type="entry name" value="homeodomain"/>
    <property type="match status" value="1"/>
</dbReference>
<organism evidence="9 10">
    <name type="scientific">Pristionchus entomophagus</name>
    <dbReference type="NCBI Taxonomy" id="358040"/>
    <lineage>
        <taxon>Eukaryota</taxon>
        <taxon>Metazoa</taxon>
        <taxon>Ecdysozoa</taxon>
        <taxon>Nematoda</taxon>
        <taxon>Chromadorea</taxon>
        <taxon>Rhabditida</taxon>
        <taxon>Rhabditina</taxon>
        <taxon>Diplogasteromorpha</taxon>
        <taxon>Diplogasteroidea</taxon>
        <taxon>Neodiplogasteridae</taxon>
        <taxon>Pristionchus</taxon>
    </lineage>
</organism>
<reference evidence="9" key="1">
    <citation type="submission" date="2023-10" db="EMBL/GenBank/DDBJ databases">
        <title>Genome assembly of Pristionchus species.</title>
        <authorList>
            <person name="Yoshida K."/>
            <person name="Sommer R.J."/>
        </authorList>
    </citation>
    <scope>NUCLEOTIDE SEQUENCE</scope>
    <source>
        <strain evidence="9">RS0144</strain>
    </source>
</reference>
<evidence type="ECO:0000313" key="9">
    <source>
        <dbReference type="EMBL" id="GMT03658.1"/>
    </source>
</evidence>
<evidence type="ECO:0000313" key="10">
    <source>
        <dbReference type="Proteomes" id="UP001432027"/>
    </source>
</evidence>
<evidence type="ECO:0000256" key="6">
    <source>
        <dbReference type="RuleBase" id="RU000682"/>
    </source>
</evidence>
<dbReference type="EMBL" id="BTSX01000006">
    <property type="protein sequence ID" value="GMT03658.1"/>
    <property type="molecule type" value="Genomic_DNA"/>
</dbReference>
<dbReference type="SUPFAM" id="SSF46689">
    <property type="entry name" value="Homeodomain-like"/>
    <property type="match status" value="1"/>
</dbReference>
<feature type="non-terminal residue" evidence="9">
    <location>
        <position position="425"/>
    </location>
</feature>
<dbReference type="FunFam" id="1.10.10.60:FF:000679">
    <property type="entry name" value="Homeobox protein aristaless"/>
    <property type="match status" value="1"/>
</dbReference>
<feature type="compositionally biased region" description="Basic and acidic residues" evidence="7">
    <location>
        <begin position="387"/>
        <end position="400"/>
    </location>
</feature>
<dbReference type="PANTHER" id="PTHR24329">
    <property type="entry name" value="HOMEOBOX PROTEIN ARISTALESS"/>
    <property type="match status" value="1"/>
</dbReference>
<evidence type="ECO:0000256" key="5">
    <source>
        <dbReference type="PROSITE-ProRule" id="PRU00108"/>
    </source>
</evidence>
<dbReference type="InterPro" id="IPR009057">
    <property type="entry name" value="Homeodomain-like_sf"/>
</dbReference>
<comment type="caution">
    <text evidence="9">The sequence shown here is derived from an EMBL/GenBank/DDBJ whole genome shotgun (WGS) entry which is preliminary data.</text>
</comment>
<proteinExistence type="predicted"/>
<dbReference type="SMART" id="SM00389">
    <property type="entry name" value="HOX"/>
    <property type="match status" value="1"/>
</dbReference>
<feature type="region of interest" description="Disordered" evidence="7">
    <location>
        <begin position="106"/>
        <end position="150"/>
    </location>
</feature>
<feature type="compositionally biased region" description="Basic and acidic residues" evidence="7">
    <location>
        <begin position="413"/>
        <end position="425"/>
    </location>
</feature>
<dbReference type="Proteomes" id="UP001432027">
    <property type="component" value="Unassembled WGS sequence"/>
</dbReference>
<sequence length="425" mass="44228">NLMNSLMMKEQLEKLGMLSNLFPGFGAFHNRNPYAKSPTALNQPSHIPSPSAISAAVSAAAAAAAAKPAPSFTIASLTAQIQDEPKGKQDLAAALSSLAAQHGLQQAAQQQADVSGIMSKDSSEEARLLDGHSPDGSGSPDDGKRKQRSRYRTTFSAFQLDELEKVFARTHYPDVYTREELAARVSLTEARVQVWFQNRRAKFRKQERHHGMVPYAHPGLGPNGLPSLSHQGMPMHLLAGAGGAGGHDANYAILAAAAAAANAAAAGQDGGAAAVIAAMQQAAAHAAAASGSSATGSPPSPRASSVSPLPPRAAGPASAGMPDATTLAMMMGLGQLGQLGQNALMQEYFAKMHMFQMHNNFAAAAAAAASCSNERKELPLITTTSPEGDRAESEEKEKPEAITVALTPSPSSSRHEDENSPKITV</sequence>
<feature type="region of interest" description="Disordered" evidence="7">
    <location>
        <begin position="290"/>
        <end position="320"/>
    </location>
</feature>
<comment type="subcellular location">
    <subcellularLocation>
        <location evidence="1 5 6">Nucleus</location>
    </subcellularLocation>
</comment>
<dbReference type="InterPro" id="IPR050649">
    <property type="entry name" value="Paired_Homeobox_TFs"/>
</dbReference>
<dbReference type="PROSITE" id="PS50071">
    <property type="entry name" value="HOMEOBOX_2"/>
    <property type="match status" value="1"/>
</dbReference>
<keyword evidence="4 5" id="KW-0539">Nucleus</keyword>
<evidence type="ECO:0000256" key="4">
    <source>
        <dbReference type="ARBA" id="ARBA00023242"/>
    </source>
</evidence>
<dbReference type="PROSITE" id="PS00027">
    <property type="entry name" value="HOMEOBOX_1"/>
    <property type="match status" value="1"/>
</dbReference>
<accession>A0AAV5UB58</accession>
<evidence type="ECO:0000256" key="1">
    <source>
        <dbReference type="ARBA" id="ARBA00004123"/>
    </source>
</evidence>
<keyword evidence="10" id="KW-1185">Reference proteome</keyword>
<name>A0AAV5UB58_9BILA</name>
<dbReference type="Pfam" id="PF00046">
    <property type="entry name" value="Homeodomain"/>
    <property type="match status" value="1"/>
</dbReference>
<gene>
    <name evidence="9" type="ORF">PENTCL1PPCAC_25832</name>
</gene>
<feature type="non-terminal residue" evidence="9">
    <location>
        <position position="1"/>
    </location>
</feature>
<dbReference type="Gene3D" id="1.10.10.60">
    <property type="entry name" value="Homeodomain-like"/>
    <property type="match status" value="1"/>
</dbReference>
<feature type="domain" description="Homeobox" evidence="8">
    <location>
        <begin position="146"/>
        <end position="206"/>
    </location>
</feature>
<evidence type="ECO:0000256" key="2">
    <source>
        <dbReference type="ARBA" id="ARBA00023125"/>
    </source>
</evidence>
<keyword evidence="2 5" id="KW-0238">DNA-binding</keyword>
<keyword evidence="3 5" id="KW-0371">Homeobox</keyword>
<dbReference type="AlphaFoldDB" id="A0AAV5UB58"/>
<dbReference type="GO" id="GO:0030182">
    <property type="term" value="P:neuron differentiation"/>
    <property type="evidence" value="ECO:0007669"/>
    <property type="project" value="UniProtKB-ARBA"/>
</dbReference>
<evidence type="ECO:0000259" key="8">
    <source>
        <dbReference type="PROSITE" id="PS50071"/>
    </source>
</evidence>